<dbReference type="GO" id="GO:0000287">
    <property type="term" value="F:magnesium ion binding"/>
    <property type="evidence" value="ECO:0007669"/>
    <property type="project" value="InterPro"/>
</dbReference>
<evidence type="ECO:0000256" key="2">
    <source>
        <dbReference type="ARBA" id="ARBA00023080"/>
    </source>
</evidence>
<dbReference type="SUPFAM" id="SSF51283">
    <property type="entry name" value="dUTPase-like"/>
    <property type="match status" value="1"/>
</dbReference>
<dbReference type="InterPro" id="IPR008181">
    <property type="entry name" value="dUTPase"/>
</dbReference>
<dbReference type="Pfam" id="PF00692">
    <property type="entry name" value="dUTPase"/>
    <property type="match status" value="1"/>
</dbReference>
<evidence type="ECO:0000256" key="3">
    <source>
        <dbReference type="SAM" id="Phobius"/>
    </source>
</evidence>
<evidence type="ECO:0000256" key="4">
    <source>
        <dbReference type="SAM" id="SignalP"/>
    </source>
</evidence>
<feature type="transmembrane region" description="Helical" evidence="3">
    <location>
        <begin position="67"/>
        <end position="86"/>
    </location>
</feature>
<keyword evidence="4" id="KW-0732">Signal</keyword>
<dbReference type="AlphaFoldDB" id="A0A8D2I829"/>
<keyword evidence="3" id="KW-1133">Transmembrane helix</keyword>
<dbReference type="Ensembl" id="ENSUPAT00010025506.1">
    <property type="protein sequence ID" value="ENSUPAP00010022409.1"/>
    <property type="gene ID" value="ENSUPAG00010017787.1"/>
</dbReference>
<comment type="pathway">
    <text evidence="1">Pyrimidine metabolism; dUMP biosynthesis; dUMP from dCTP (dUTP route): step 2/2.</text>
</comment>
<feature type="signal peptide" evidence="4">
    <location>
        <begin position="1"/>
        <end position="16"/>
    </location>
</feature>
<feature type="chain" id="PRO_5034460759" description="dUTPase-like domain-containing protein" evidence="4">
    <location>
        <begin position="17"/>
        <end position="94"/>
    </location>
</feature>
<dbReference type="PANTHER" id="PTHR11241:SF11">
    <property type="entry name" value="DEOXYURIDINE 5'-TRIPHOSPHATE NUCLEOTIDOHYDROLASE, MITOCHONDRIAL"/>
    <property type="match status" value="1"/>
</dbReference>
<keyword evidence="2" id="KW-0546">Nucleotide metabolism</keyword>
<dbReference type="GO" id="GO:0046081">
    <property type="term" value="P:dUTP catabolic process"/>
    <property type="evidence" value="ECO:0007669"/>
    <property type="project" value="InterPro"/>
</dbReference>
<evidence type="ECO:0000256" key="1">
    <source>
        <dbReference type="ARBA" id="ARBA00005142"/>
    </source>
</evidence>
<keyword evidence="7" id="KW-1185">Reference proteome</keyword>
<reference evidence="6" key="2">
    <citation type="submission" date="2025-09" db="UniProtKB">
        <authorList>
            <consortium name="Ensembl"/>
        </authorList>
    </citation>
    <scope>IDENTIFICATION</scope>
</reference>
<name>A0A8D2I829_UROPR</name>
<dbReference type="GO" id="GO:0006226">
    <property type="term" value="P:dUMP biosynthetic process"/>
    <property type="evidence" value="ECO:0007669"/>
    <property type="project" value="InterPro"/>
</dbReference>
<dbReference type="Gene3D" id="2.70.40.10">
    <property type="match status" value="1"/>
</dbReference>
<feature type="domain" description="dUTPase-like" evidence="5">
    <location>
        <begin position="11"/>
        <end position="76"/>
    </location>
</feature>
<proteinExistence type="predicted"/>
<keyword evidence="3" id="KW-0812">Transmembrane</keyword>
<dbReference type="GO" id="GO:0004170">
    <property type="term" value="F:dUTP diphosphatase activity"/>
    <property type="evidence" value="ECO:0007669"/>
    <property type="project" value="InterPro"/>
</dbReference>
<protein>
    <recommendedName>
        <fullName evidence="5">dUTPase-like domain-containing protein</fullName>
    </recommendedName>
</protein>
<evidence type="ECO:0000259" key="5">
    <source>
        <dbReference type="Pfam" id="PF00692"/>
    </source>
</evidence>
<dbReference type="InterPro" id="IPR036157">
    <property type="entry name" value="dUTPase-like_sf"/>
</dbReference>
<reference evidence="6" key="1">
    <citation type="submission" date="2025-08" db="UniProtKB">
        <authorList>
            <consortium name="Ensembl"/>
        </authorList>
    </citation>
    <scope>IDENTIFICATION</scope>
</reference>
<dbReference type="PANTHER" id="PTHR11241">
    <property type="entry name" value="DEOXYURIDINE 5'-TRIPHOSPHATE NUCLEOTIDOHYDROLASE"/>
    <property type="match status" value="1"/>
</dbReference>
<sequence>AILKFLGLHAMAPTWGSTLAVGYDLYSAYDYIVPPIEKAFVKTDIQIALPSGCYGRTAPRSGLAGKYSIHVGAGVIMLVILLYFLYKHWETFAI</sequence>
<accession>A0A8D2I829</accession>
<evidence type="ECO:0000313" key="6">
    <source>
        <dbReference type="Ensembl" id="ENSUPAP00010022409.1"/>
    </source>
</evidence>
<organism evidence="6 7">
    <name type="scientific">Urocitellus parryii</name>
    <name type="common">Arctic ground squirrel</name>
    <name type="synonym">Spermophilus parryii</name>
    <dbReference type="NCBI Taxonomy" id="9999"/>
    <lineage>
        <taxon>Eukaryota</taxon>
        <taxon>Metazoa</taxon>
        <taxon>Chordata</taxon>
        <taxon>Craniata</taxon>
        <taxon>Vertebrata</taxon>
        <taxon>Euteleostomi</taxon>
        <taxon>Mammalia</taxon>
        <taxon>Eutheria</taxon>
        <taxon>Euarchontoglires</taxon>
        <taxon>Glires</taxon>
        <taxon>Rodentia</taxon>
        <taxon>Sciuromorpha</taxon>
        <taxon>Sciuridae</taxon>
        <taxon>Xerinae</taxon>
        <taxon>Marmotini</taxon>
        <taxon>Urocitellus</taxon>
    </lineage>
</organism>
<dbReference type="GeneTree" id="ENSGT00390000018390"/>
<keyword evidence="3" id="KW-0472">Membrane</keyword>
<dbReference type="Proteomes" id="UP000694417">
    <property type="component" value="Unplaced"/>
</dbReference>
<dbReference type="InterPro" id="IPR029054">
    <property type="entry name" value="dUTPase-like"/>
</dbReference>
<evidence type="ECO:0000313" key="7">
    <source>
        <dbReference type="Proteomes" id="UP000694417"/>
    </source>
</evidence>